<gene>
    <name evidence="2" type="ORF">LCGC14_2339820</name>
</gene>
<accession>A0A0F9CD58</accession>
<organism evidence="2">
    <name type="scientific">marine sediment metagenome</name>
    <dbReference type="NCBI Taxonomy" id="412755"/>
    <lineage>
        <taxon>unclassified sequences</taxon>
        <taxon>metagenomes</taxon>
        <taxon>ecological metagenomes</taxon>
    </lineage>
</organism>
<evidence type="ECO:0000256" key="1">
    <source>
        <dbReference type="SAM" id="MobiDB-lite"/>
    </source>
</evidence>
<feature type="non-terminal residue" evidence="2">
    <location>
        <position position="1"/>
    </location>
</feature>
<feature type="region of interest" description="Disordered" evidence="1">
    <location>
        <begin position="1"/>
        <end position="22"/>
    </location>
</feature>
<sequence>ELVRVKVEEPTWESSEKRMVTY</sequence>
<evidence type="ECO:0000313" key="2">
    <source>
        <dbReference type="EMBL" id="KKL47014.1"/>
    </source>
</evidence>
<dbReference type="EMBL" id="LAZR01033825">
    <property type="protein sequence ID" value="KKL47014.1"/>
    <property type="molecule type" value="Genomic_DNA"/>
</dbReference>
<comment type="caution">
    <text evidence="2">The sequence shown here is derived from an EMBL/GenBank/DDBJ whole genome shotgun (WGS) entry which is preliminary data.</text>
</comment>
<reference evidence="2" key="1">
    <citation type="journal article" date="2015" name="Nature">
        <title>Complex archaea that bridge the gap between prokaryotes and eukaryotes.</title>
        <authorList>
            <person name="Spang A."/>
            <person name="Saw J.H."/>
            <person name="Jorgensen S.L."/>
            <person name="Zaremba-Niedzwiedzka K."/>
            <person name="Martijn J."/>
            <person name="Lind A.E."/>
            <person name="van Eijk R."/>
            <person name="Schleper C."/>
            <person name="Guy L."/>
            <person name="Ettema T.J."/>
        </authorList>
    </citation>
    <scope>NUCLEOTIDE SEQUENCE</scope>
</reference>
<name>A0A0F9CD58_9ZZZZ</name>
<dbReference type="AlphaFoldDB" id="A0A0F9CD58"/>
<proteinExistence type="predicted"/>
<protein>
    <submittedName>
        <fullName evidence="2">Uncharacterized protein</fullName>
    </submittedName>
</protein>